<protein>
    <submittedName>
        <fullName evidence="6">Uncharacterized protein</fullName>
    </submittedName>
</protein>
<gene>
    <name evidence="6" type="ORF">Lalb_Chr18g0057351</name>
</gene>
<sequence>MMRLVDMLEEKTHLPAVLQSLGCIAQTAMPVFETRESEIEEFIISKILKSDSKEDQTRVYWDDKSDLCMLKIYGIKTLVKSYLPVKDAHVRPGIDGLLHILRNMLSYGEISMDLNSSSVDKAHLRLASAKAVLRLSRLWDHKIPADIFYLTLRTSEISFPQAKKVLLSKVHQYIKEHLLDAKYACAFVFNIFESKPEEFAEDKQNLAEIIQMHQQAKEQQLSVQSDANFLTTCPECILPYLVHVLANISCPNIDECMDVEAYNNIYRQLHLILSLLLQRDEDVKSEVGTHKEKEVLSMITAIFKSIKHSEDMVDASKSKNSHAICDLGLAITKRLVQKDVDLQGLSCSVSLPPILYKACEKEGDTVVSEVTTWLADESVLAHFGSLKLELVPFQLAEDEALKDREKDGNEIPLGKIMKSIKSRGTKGKKVKKNKSIPAETKKSENDIDILNMVREINLDNLGTSTNFESSNGHEHSLSKKLQKDPVCASNKKRKGDEETPSPVPKRKRSSITRGKLRSNSTSKGPQIFSGEESSEVKSLVNAEINSDTDINAMQKKIVRGNGHSLKPKVKVSESYHNDKADKSDEHDLQSPVNLKPTDETQSGNFKSSTGSTKKVKRKSIGGLAKCTTKEGESDTEDLIGCRIKVWWPLDKKFYEGTVKSYEPLKRKHLILYYDGEVETLRLEKERWELIYGSHKPSKVSDFPLVSTGKKQKGSSGSASKRTTKIVNGKQSCNKHVKNGQKGASKSIFHQEDAKESSEISDREETMISEAEMNSGGSEGEQAEESDEIITKEKKSKKKVKSVSRGKGAKKKKSLRYRQESDEEKQESKEEKQDSEEEKQNYGERHSEESESVPQGVQSDEENSSKERHVDESGGSTRENVNEEESGSEGNQNNSDDKSGLREEKKSPKELTSLDGARIAEVSDHEPLSKWKLPSRKKSSGKKR</sequence>
<proteinExistence type="predicted"/>
<keyword evidence="3" id="KW-0234">DNA repair</keyword>
<feature type="compositionally biased region" description="Basic and acidic residues" evidence="5">
    <location>
        <begin position="748"/>
        <end position="765"/>
    </location>
</feature>
<dbReference type="GO" id="GO:0006281">
    <property type="term" value="P:DNA repair"/>
    <property type="evidence" value="ECO:0007669"/>
    <property type="project" value="UniProtKB-KW"/>
</dbReference>
<accession>A0A6A4NRF7</accession>
<dbReference type="GO" id="GO:0007064">
    <property type="term" value="P:mitotic sister chromatid cohesion"/>
    <property type="evidence" value="ECO:0007669"/>
    <property type="project" value="InterPro"/>
</dbReference>
<dbReference type="OrthoDB" id="200660at2759"/>
<feature type="compositionally biased region" description="Basic and acidic residues" evidence="5">
    <location>
        <begin position="894"/>
        <end position="908"/>
    </location>
</feature>
<evidence type="ECO:0000256" key="4">
    <source>
        <dbReference type="ARBA" id="ARBA00023242"/>
    </source>
</evidence>
<organism evidence="6 7">
    <name type="scientific">Lupinus albus</name>
    <name type="common">White lupine</name>
    <name type="synonym">Lupinus termis</name>
    <dbReference type="NCBI Taxonomy" id="3870"/>
    <lineage>
        <taxon>Eukaryota</taxon>
        <taxon>Viridiplantae</taxon>
        <taxon>Streptophyta</taxon>
        <taxon>Embryophyta</taxon>
        <taxon>Tracheophyta</taxon>
        <taxon>Spermatophyta</taxon>
        <taxon>Magnoliopsida</taxon>
        <taxon>eudicotyledons</taxon>
        <taxon>Gunneridae</taxon>
        <taxon>Pentapetalae</taxon>
        <taxon>rosids</taxon>
        <taxon>fabids</taxon>
        <taxon>Fabales</taxon>
        <taxon>Fabaceae</taxon>
        <taxon>Papilionoideae</taxon>
        <taxon>50 kb inversion clade</taxon>
        <taxon>genistoids sensu lato</taxon>
        <taxon>core genistoids</taxon>
        <taxon>Genisteae</taxon>
        <taxon>Lupinus</taxon>
    </lineage>
</organism>
<dbReference type="PANTHER" id="PTHR12663">
    <property type="entry name" value="ANDROGEN INDUCED INHIBITOR OF PROLIFERATION AS3 / PDS5-RELATED"/>
    <property type="match status" value="1"/>
</dbReference>
<feature type="compositionally biased region" description="Basic and acidic residues" evidence="5">
    <location>
        <begin position="570"/>
        <end position="588"/>
    </location>
</feature>
<dbReference type="GO" id="GO:0005634">
    <property type="term" value="C:nucleus"/>
    <property type="evidence" value="ECO:0007669"/>
    <property type="project" value="UniProtKB-SubCell"/>
</dbReference>
<dbReference type="GO" id="GO:0000785">
    <property type="term" value="C:chromatin"/>
    <property type="evidence" value="ECO:0007669"/>
    <property type="project" value="TreeGrafter"/>
</dbReference>
<dbReference type="CDD" id="cd20404">
    <property type="entry name" value="Tudor_Agenet_AtEML-like"/>
    <property type="match status" value="1"/>
</dbReference>
<feature type="region of interest" description="Disordered" evidence="5">
    <location>
        <begin position="701"/>
        <end position="943"/>
    </location>
</feature>
<keyword evidence="4" id="KW-0539">Nucleus</keyword>
<dbReference type="EMBL" id="WOCE01000018">
    <property type="protein sequence ID" value="KAE9594773.1"/>
    <property type="molecule type" value="Genomic_DNA"/>
</dbReference>
<dbReference type="Gene3D" id="2.30.30.140">
    <property type="match status" value="1"/>
</dbReference>
<feature type="region of interest" description="Disordered" evidence="5">
    <location>
        <begin position="558"/>
        <end position="613"/>
    </location>
</feature>
<dbReference type="AlphaFoldDB" id="A0A6A4NRF7"/>
<evidence type="ECO:0000256" key="3">
    <source>
        <dbReference type="ARBA" id="ARBA00023204"/>
    </source>
</evidence>
<keyword evidence="2" id="KW-0227">DNA damage</keyword>
<feature type="compositionally biased region" description="Polar residues" evidence="5">
    <location>
        <begin position="599"/>
        <end position="612"/>
    </location>
</feature>
<evidence type="ECO:0000256" key="1">
    <source>
        <dbReference type="ARBA" id="ARBA00004123"/>
    </source>
</evidence>
<feature type="region of interest" description="Disordered" evidence="5">
    <location>
        <begin position="467"/>
        <end position="535"/>
    </location>
</feature>
<comment type="subcellular location">
    <subcellularLocation>
        <location evidence="1">Nucleus</location>
    </subcellularLocation>
</comment>
<name>A0A6A4NRF7_LUPAL</name>
<dbReference type="Proteomes" id="UP000447434">
    <property type="component" value="Chromosome 18"/>
</dbReference>
<evidence type="ECO:0000313" key="6">
    <source>
        <dbReference type="EMBL" id="KAE9594773.1"/>
    </source>
</evidence>
<feature type="compositionally biased region" description="Basic and acidic residues" evidence="5">
    <location>
        <begin position="471"/>
        <end position="483"/>
    </location>
</feature>
<evidence type="ECO:0000313" key="7">
    <source>
        <dbReference type="Proteomes" id="UP000447434"/>
    </source>
</evidence>
<reference evidence="7" key="1">
    <citation type="journal article" date="2020" name="Nat. Commun.">
        <title>Genome sequence of the cluster root forming white lupin.</title>
        <authorList>
            <person name="Hufnagel B."/>
            <person name="Marques A."/>
            <person name="Soriano A."/>
            <person name="Marques L."/>
            <person name="Divol F."/>
            <person name="Doumas P."/>
            <person name="Sallet E."/>
            <person name="Mancinotti D."/>
            <person name="Carrere S."/>
            <person name="Marande W."/>
            <person name="Arribat S."/>
            <person name="Keller J."/>
            <person name="Huneau C."/>
            <person name="Blein T."/>
            <person name="Aime D."/>
            <person name="Laguerre M."/>
            <person name="Taylor J."/>
            <person name="Schubert V."/>
            <person name="Nelson M."/>
            <person name="Geu-Flores F."/>
            <person name="Crespi M."/>
            <person name="Gallardo-Guerrero K."/>
            <person name="Delaux P.-M."/>
            <person name="Salse J."/>
            <person name="Berges H."/>
            <person name="Guyot R."/>
            <person name="Gouzy J."/>
            <person name="Peret B."/>
        </authorList>
    </citation>
    <scope>NUCLEOTIDE SEQUENCE [LARGE SCALE GENOMIC DNA]</scope>
    <source>
        <strain evidence="7">cv. Amiga</strain>
    </source>
</reference>
<feature type="compositionally biased region" description="Basic and acidic residues" evidence="5">
    <location>
        <begin position="862"/>
        <end position="871"/>
    </location>
</feature>
<feature type="compositionally biased region" description="Basic residues" evidence="5">
    <location>
        <begin position="932"/>
        <end position="943"/>
    </location>
</feature>
<dbReference type="Pfam" id="PF20168">
    <property type="entry name" value="PDS5"/>
    <property type="match status" value="1"/>
</dbReference>
<feature type="compositionally biased region" description="Basic residues" evidence="5">
    <location>
        <begin position="504"/>
        <end position="516"/>
    </location>
</feature>
<evidence type="ECO:0000256" key="5">
    <source>
        <dbReference type="SAM" id="MobiDB-lite"/>
    </source>
</evidence>
<dbReference type="InterPro" id="IPR039776">
    <property type="entry name" value="Pds5"/>
</dbReference>
<comment type="caution">
    <text evidence="6">The sequence shown here is derived from an EMBL/GenBank/DDBJ whole genome shotgun (WGS) entry which is preliminary data.</text>
</comment>
<dbReference type="PANTHER" id="PTHR12663:SF67">
    <property type="entry name" value="HEAT"/>
    <property type="match status" value="1"/>
</dbReference>
<feature type="compositionally biased region" description="Basic residues" evidence="5">
    <location>
        <begin position="793"/>
        <end position="815"/>
    </location>
</feature>
<keyword evidence="7" id="KW-1185">Reference proteome</keyword>
<evidence type="ECO:0000256" key="2">
    <source>
        <dbReference type="ARBA" id="ARBA00022763"/>
    </source>
</evidence>
<feature type="compositionally biased region" description="Basic and acidic residues" evidence="5">
    <location>
        <begin position="825"/>
        <end position="848"/>
    </location>
</feature>